<accession>A0ACC2VXI8</accession>
<dbReference type="Proteomes" id="UP001241377">
    <property type="component" value="Unassembled WGS sequence"/>
</dbReference>
<organism evidence="1 2">
    <name type="scientific">Naganishia cerealis</name>
    <dbReference type="NCBI Taxonomy" id="610337"/>
    <lineage>
        <taxon>Eukaryota</taxon>
        <taxon>Fungi</taxon>
        <taxon>Dikarya</taxon>
        <taxon>Basidiomycota</taxon>
        <taxon>Agaricomycotina</taxon>
        <taxon>Tremellomycetes</taxon>
        <taxon>Filobasidiales</taxon>
        <taxon>Filobasidiaceae</taxon>
        <taxon>Naganishia</taxon>
    </lineage>
</organism>
<name>A0ACC2VXI8_9TREE</name>
<protein>
    <submittedName>
        <fullName evidence="1">Uncharacterized protein</fullName>
    </submittedName>
</protein>
<evidence type="ECO:0000313" key="2">
    <source>
        <dbReference type="Proteomes" id="UP001241377"/>
    </source>
</evidence>
<reference evidence="1" key="1">
    <citation type="submission" date="2023-04" db="EMBL/GenBank/DDBJ databases">
        <title>Draft Genome sequencing of Naganishia species isolated from polar environments using Oxford Nanopore Technology.</title>
        <authorList>
            <person name="Leo P."/>
            <person name="Venkateswaran K."/>
        </authorList>
    </citation>
    <scope>NUCLEOTIDE SEQUENCE</scope>
    <source>
        <strain evidence="1">MNA-CCFEE 5261</strain>
    </source>
</reference>
<comment type="caution">
    <text evidence="1">The sequence shown here is derived from an EMBL/GenBank/DDBJ whole genome shotgun (WGS) entry which is preliminary data.</text>
</comment>
<evidence type="ECO:0000313" key="1">
    <source>
        <dbReference type="EMBL" id="KAJ9104047.1"/>
    </source>
</evidence>
<gene>
    <name evidence="1" type="ORF">QFC19_004181</name>
</gene>
<keyword evidence="2" id="KW-1185">Reference proteome</keyword>
<sequence length="874" mass="95024">MALPQEQGIDNKLLDRGPDTDAAACQGGDSSAGASTNALGLYIEQPPEDCRYIEQRMEQCIKKEETTFVLRKPARSSGSEVPQPVGSFSSFSSPSSIPGVWPPSPSVTRSWKIANPVLSARKRKRKSGDLGREHVVGATEMESASGDSKRCRVEGWVQPTQPALGDPYGNTTANQDSSPDYRMMLNLSDTPTLSDTALLNPFVQTTAQPVQTPTFHMLSALSRDQSLSPTVRNPSIDSLDSNDLSVACLAPAEGKTSVFFGRFGCSDTFSERVLGGQDDEAAIRAKKDEEKRLAGVIENWMSGLLQAQMASRNLVSRPGFGSVPTTTATVPVQTYHFPRNIESSAGLLDAVCEIASLAYGAPGGNVGGGSQPPVVAPGDLRIRVGQGTAPVIGVSGRQNMFVHPIGSRGKVSDDQEKEGQRILERVHVMVNNNVESKRYQSDLKVNLTIGSWTRYPKTNLDDQAETTFAYTPFENGDQRFSWAMFHANMHYRISIPFMSIQSLKCNSVPDERDAMALYLSLKMPPLFHVWDGHLGTWKEVSSFISTDDMLTHCLIGRRESLLPKVERILARTCPTDSAAGMFAAPSHVALATATQMFIPHRPSERVRPEREVIDLVTPPRPATDVFTNPVTPSHDGARGDHLILVKKRLGKDSSRVKMSTEAIANEKPAPDKGSALLSKTNDIAQGRQHEPSLPTARALKPSSRTGKTLEKPSEFDPMATIEGSLRHRSLPEWGTSSQLDQHGICHTLPHDKNSHWMPGAGTTPVSATPSEFAPPIMIPHPAAHNPYHESGSNMMGPFVAPNTSGYNFHAYPHLQSSSEASTTANLNDFTGNRHLRRSGRVRGSTPIAFYMPTGSDLMQNGSSQRNSGIFNVND</sequence>
<dbReference type="EMBL" id="JASBWR010000043">
    <property type="protein sequence ID" value="KAJ9104047.1"/>
    <property type="molecule type" value="Genomic_DNA"/>
</dbReference>
<proteinExistence type="predicted"/>